<dbReference type="EMBL" id="CP055899">
    <property type="protein sequence ID" value="QKX56885.1"/>
    <property type="molecule type" value="Genomic_DNA"/>
</dbReference>
<dbReference type="GeneID" id="55991494"/>
<name>A0A7H8QTT4_TALRU</name>
<evidence type="ECO:0000313" key="3">
    <source>
        <dbReference type="Proteomes" id="UP000509510"/>
    </source>
</evidence>
<proteinExistence type="predicted"/>
<gene>
    <name evidence="2" type="ORF">TRUGW13939_03992</name>
</gene>
<dbReference type="Proteomes" id="UP000509510">
    <property type="component" value="Chromosome II"/>
</dbReference>
<feature type="compositionally biased region" description="Basic and acidic residues" evidence="1">
    <location>
        <begin position="212"/>
        <end position="235"/>
    </location>
</feature>
<dbReference type="RefSeq" id="XP_035343063.1">
    <property type="nucleotide sequence ID" value="XM_035487170.1"/>
</dbReference>
<organism evidence="2 3">
    <name type="scientific">Talaromyces rugulosus</name>
    <name type="common">Penicillium rugulosum</name>
    <dbReference type="NCBI Taxonomy" id="121627"/>
    <lineage>
        <taxon>Eukaryota</taxon>
        <taxon>Fungi</taxon>
        <taxon>Dikarya</taxon>
        <taxon>Ascomycota</taxon>
        <taxon>Pezizomycotina</taxon>
        <taxon>Eurotiomycetes</taxon>
        <taxon>Eurotiomycetidae</taxon>
        <taxon>Eurotiales</taxon>
        <taxon>Trichocomaceae</taxon>
        <taxon>Talaromyces</taxon>
        <taxon>Talaromyces sect. Islandici</taxon>
    </lineage>
</organism>
<evidence type="ECO:0008006" key="4">
    <source>
        <dbReference type="Google" id="ProtNLM"/>
    </source>
</evidence>
<dbReference type="OrthoDB" id="514070at2759"/>
<feature type="region of interest" description="Disordered" evidence="1">
    <location>
        <begin position="67"/>
        <end position="102"/>
    </location>
</feature>
<feature type="region of interest" description="Disordered" evidence="1">
    <location>
        <begin position="260"/>
        <end position="279"/>
    </location>
</feature>
<protein>
    <recommendedName>
        <fullName evidence="4">Impact N-terminal domain-containing protein</fullName>
    </recommendedName>
</protein>
<feature type="compositionally biased region" description="Polar residues" evidence="1">
    <location>
        <begin position="238"/>
        <end position="247"/>
    </location>
</feature>
<dbReference type="AlphaFoldDB" id="A0A7H8QTT4"/>
<feature type="region of interest" description="Disordered" evidence="1">
    <location>
        <begin position="212"/>
        <end position="251"/>
    </location>
</feature>
<sequence>MAAQLQALLRFLSQDAKVPLASAIGKVRELQTAGLHNANDIANSDLTALQTIFKDNKIAKQVHNAAKRVVKKSSNKRGAPDDDASSHSASNSSPKRPKRSLNAATTPFEIESALALPIASETQEEELSTVVLQTNRAPLVLAFAVEVIKYTMPQQPISSRLSLGQAVVSANSRSKAVALGLEGGKSAEEEGWGKGQPTIKILGREIPVLKRWDYDPNEGRPDEEVGDKQKEKAEATENDNSAHTETSPPLWGLDLESLRQKADEPGRPSRGHLQTPGLPIHTAESARSYLLKAFSIFREQTDETSISPRKTTAKKADLASEKERALGLLLRALDIVFSSWASTLPPEDLDRRAWSWYVRVRPDIQSGVAGWGEKGRVKLSEILALKR</sequence>
<accession>A0A7H8QTT4</accession>
<evidence type="ECO:0000313" key="2">
    <source>
        <dbReference type="EMBL" id="QKX56885.1"/>
    </source>
</evidence>
<evidence type="ECO:0000256" key="1">
    <source>
        <dbReference type="SAM" id="MobiDB-lite"/>
    </source>
</evidence>
<dbReference type="KEGG" id="trg:TRUGW13939_03992"/>
<keyword evidence="3" id="KW-1185">Reference proteome</keyword>
<reference evidence="3" key="1">
    <citation type="submission" date="2020-06" db="EMBL/GenBank/DDBJ databases">
        <title>A chromosome-scale genome assembly of Talaromyces rugulosus W13939.</title>
        <authorList>
            <person name="Wang B."/>
            <person name="Guo L."/>
            <person name="Ye K."/>
            <person name="Wang L."/>
        </authorList>
    </citation>
    <scope>NUCLEOTIDE SEQUENCE [LARGE SCALE GENOMIC DNA]</scope>
    <source>
        <strain evidence="3">W13939</strain>
    </source>
</reference>